<evidence type="ECO:0000256" key="1">
    <source>
        <dbReference type="SAM" id="Phobius"/>
    </source>
</evidence>
<feature type="transmembrane region" description="Helical" evidence="1">
    <location>
        <begin position="81"/>
        <end position="109"/>
    </location>
</feature>
<organism evidence="2">
    <name type="scientific">Lotharella globosa</name>
    <dbReference type="NCBI Taxonomy" id="91324"/>
    <lineage>
        <taxon>Eukaryota</taxon>
        <taxon>Sar</taxon>
        <taxon>Rhizaria</taxon>
        <taxon>Cercozoa</taxon>
        <taxon>Chlorarachniophyceae</taxon>
        <taxon>Lotharella</taxon>
    </lineage>
</organism>
<dbReference type="AlphaFoldDB" id="A0A7S3ZAU4"/>
<feature type="transmembrane region" description="Helical" evidence="1">
    <location>
        <begin position="145"/>
        <end position="166"/>
    </location>
</feature>
<protein>
    <submittedName>
        <fullName evidence="2">Uncharacterized protein</fullName>
    </submittedName>
</protein>
<proteinExistence type="predicted"/>
<keyword evidence="1" id="KW-0472">Membrane</keyword>
<dbReference type="EMBL" id="HBIV01041589">
    <property type="protein sequence ID" value="CAE0677502.1"/>
    <property type="molecule type" value="Transcribed_RNA"/>
</dbReference>
<keyword evidence="1" id="KW-1133">Transmembrane helix</keyword>
<feature type="transmembrane region" description="Helical" evidence="1">
    <location>
        <begin position="235"/>
        <end position="257"/>
    </location>
</feature>
<feature type="transmembrane region" description="Helical" evidence="1">
    <location>
        <begin position="208"/>
        <end position="228"/>
    </location>
</feature>
<gene>
    <name evidence="2" type="ORF">LGLO00237_LOCUS29283</name>
</gene>
<feature type="transmembrane region" description="Helical" evidence="1">
    <location>
        <begin position="263"/>
        <end position="288"/>
    </location>
</feature>
<name>A0A7S3ZAU4_9EUKA</name>
<evidence type="ECO:0000313" key="2">
    <source>
        <dbReference type="EMBL" id="CAE0677502.1"/>
    </source>
</evidence>
<reference evidence="2" key="1">
    <citation type="submission" date="2021-01" db="EMBL/GenBank/DDBJ databases">
        <authorList>
            <person name="Corre E."/>
            <person name="Pelletier E."/>
            <person name="Niang G."/>
            <person name="Scheremetjew M."/>
            <person name="Finn R."/>
            <person name="Kale V."/>
            <person name="Holt S."/>
            <person name="Cochrane G."/>
            <person name="Meng A."/>
            <person name="Brown T."/>
            <person name="Cohen L."/>
        </authorList>
    </citation>
    <scope>NUCLEOTIDE SEQUENCE</scope>
    <source>
        <strain evidence="2">CCCM811</strain>
    </source>
</reference>
<accession>A0A7S3ZAU4</accession>
<sequence>MTTERLTDISLRRNLALKRMIEDWEKGRLKFSQFYNPPERAKPFKPSPVEEFIEEFSEKVTGHLQVLRARMSHIIGGNGGILMFLCGLLVCFLPAIAFWAAVAAFAGAYSRKLFERMPQASRDLHVRPLSQRLHKIIQMARSHHMLLMFSGGCAVYWSLCFSGVLIRNASRLIVFTSVLDASFLWHGQIDLPFAEKGAAVLVSSSITLAAWLLWHLGILLLSLLWVLARIVLEGIWAMCWIPYSYFTIAISYIQPFVPGSSYVVSAILVSVFTCIFVLGFVVGGCVLAKRCRRRRRYRQL</sequence>
<keyword evidence="1" id="KW-0812">Transmembrane</keyword>